<reference evidence="4 5" key="1">
    <citation type="journal article" date="2020" name="G3 (Bethesda)">
        <title>CeMbio - The Caenorhabditis elegans Microbiome Resource.</title>
        <authorList>
            <person name="Dirksen P."/>
            <person name="Assie A."/>
            <person name="Zimmermann J."/>
            <person name="Zhang F."/>
            <person name="Tietje A.M."/>
            <person name="Marsh S.A."/>
            <person name="Felix M.A."/>
            <person name="Shapira M."/>
            <person name="Kaleta C."/>
            <person name="Schulenburg H."/>
            <person name="Samuel B."/>
        </authorList>
    </citation>
    <scope>NUCLEOTIDE SEQUENCE [LARGE SCALE GENOMIC DNA]</scope>
    <source>
        <strain evidence="4 5">BIGb0170</strain>
    </source>
</reference>
<dbReference type="InterPro" id="IPR050109">
    <property type="entry name" value="HTH-type_TetR-like_transc_reg"/>
</dbReference>
<keyword evidence="5" id="KW-1185">Reference proteome</keyword>
<proteinExistence type="predicted"/>
<evidence type="ECO:0000313" key="4">
    <source>
        <dbReference type="EMBL" id="QMV66242.1"/>
    </source>
</evidence>
<gene>
    <name evidence="4" type="ORF">HS960_00560</name>
</gene>
<dbReference type="EMBL" id="CP058555">
    <property type="protein sequence ID" value="QMV66242.1"/>
    <property type="molecule type" value="Genomic_DNA"/>
</dbReference>
<dbReference type="Gene3D" id="1.10.357.10">
    <property type="entry name" value="Tetracycline Repressor, domain 2"/>
    <property type="match status" value="1"/>
</dbReference>
<dbReference type="SUPFAM" id="SSF48498">
    <property type="entry name" value="Tetracyclin repressor-like, C-terminal domain"/>
    <property type="match status" value="1"/>
</dbReference>
<evidence type="ECO:0000313" key="5">
    <source>
        <dbReference type="Proteomes" id="UP000515450"/>
    </source>
</evidence>
<dbReference type="Gene3D" id="1.10.10.60">
    <property type="entry name" value="Homeodomain-like"/>
    <property type="match status" value="1"/>
</dbReference>
<dbReference type="PROSITE" id="PS50977">
    <property type="entry name" value="HTH_TETR_2"/>
    <property type="match status" value="1"/>
</dbReference>
<dbReference type="AlphaFoldDB" id="A0A7G5DWW7"/>
<dbReference type="RefSeq" id="WP_182330982.1">
    <property type="nucleotide sequence ID" value="NZ_CP058555.1"/>
</dbReference>
<accession>A0A7G5DWW7</accession>
<evidence type="ECO:0000259" key="3">
    <source>
        <dbReference type="PROSITE" id="PS50977"/>
    </source>
</evidence>
<dbReference type="Pfam" id="PF00440">
    <property type="entry name" value="TetR_N"/>
    <property type="match status" value="1"/>
</dbReference>
<dbReference type="InterPro" id="IPR001647">
    <property type="entry name" value="HTH_TetR"/>
</dbReference>
<dbReference type="PANTHER" id="PTHR30328">
    <property type="entry name" value="TRANSCRIPTIONAL REPRESSOR"/>
    <property type="match status" value="1"/>
</dbReference>
<keyword evidence="1 2" id="KW-0238">DNA-binding</keyword>
<feature type="domain" description="HTH tetR-type" evidence="3">
    <location>
        <begin position="10"/>
        <end position="70"/>
    </location>
</feature>
<dbReference type="InterPro" id="IPR009057">
    <property type="entry name" value="Homeodomain-like_sf"/>
</dbReference>
<dbReference type="InterPro" id="IPR036271">
    <property type="entry name" value="Tet_transcr_reg_TetR-rel_C_sf"/>
</dbReference>
<sequence length="207" mass="23551">MKSKLNGKMDNRREFVLQVAKEMFSINGFHNTSIRDIAGVVPMNTSMVSYYFQNKENLLVQILENIQKDILEIFAAIKLHADYKEKLKSFINRCIDYSCASANGVRLLFQTLVIDVSEPIVNKAREIVAMFQSFFVDLIDKGKIEGSFSTSESSNILYNFVLGTINNALQCLEIQELKNENDCKLVMKDVNLFVINGLSYYLGCDLT</sequence>
<organism evidence="4 5">
    <name type="scientific">Sphingobacterium paramultivorum</name>
    <dbReference type="NCBI Taxonomy" id="2886510"/>
    <lineage>
        <taxon>Bacteria</taxon>
        <taxon>Pseudomonadati</taxon>
        <taxon>Bacteroidota</taxon>
        <taxon>Sphingobacteriia</taxon>
        <taxon>Sphingobacteriales</taxon>
        <taxon>Sphingobacteriaceae</taxon>
        <taxon>Sphingobacterium</taxon>
    </lineage>
</organism>
<dbReference type="GO" id="GO:0003677">
    <property type="term" value="F:DNA binding"/>
    <property type="evidence" value="ECO:0007669"/>
    <property type="project" value="UniProtKB-UniRule"/>
</dbReference>
<evidence type="ECO:0000256" key="2">
    <source>
        <dbReference type="PROSITE-ProRule" id="PRU00335"/>
    </source>
</evidence>
<protein>
    <submittedName>
        <fullName evidence="4">TetR/AcrR family transcriptional regulator</fullName>
    </submittedName>
</protein>
<dbReference type="PANTHER" id="PTHR30328:SF54">
    <property type="entry name" value="HTH-TYPE TRANSCRIPTIONAL REPRESSOR SCO4008"/>
    <property type="match status" value="1"/>
</dbReference>
<dbReference type="SUPFAM" id="SSF46689">
    <property type="entry name" value="Homeodomain-like"/>
    <property type="match status" value="1"/>
</dbReference>
<feature type="DNA-binding region" description="H-T-H motif" evidence="2">
    <location>
        <begin position="33"/>
        <end position="52"/>
    </location>
</feature>
<name>A0A7G5DWW7_9SPHI</name>
<dbReference type="Proteomes" id="UP000515450">
    <property type="component" value="Chromosome"/>
</dbReference>
<evidence type="ECO:0000256" key="1">
    <source>
        <dbReference type="ARBA" id="ARBA00023125"/>
    </source>
</evidence>